<organism evidence="2 3">
    <name type="scientific">Pseudonocardia alaniniphila</name>
    <dbReference type="NCBI Taxonomy" id="75291"/>
    <lineage>
        <taxon>Bacteria</taxon>
        <taxon>Bacillati</taxon>
        <taxon>Actinomycetota</taxon>
        <taxon>Actinomycetes</taxon>
        <taxon>Pseudonocardiales</taxon>
        <taxon>Pseudonocardiaceae</taxon>
        <taxon>Pseudonocardia</taxon>
    </lineage>
</organism>
<dbReference type="Proteomes" id="UP001299970">
    <property type="component" value="Unassembled WGS sequence"/>
</dbReference>
<dbReference type="GO" id="GO:0016757">
    <property type="term" value="F:glycosyltransferase activity"/>
    <property type="evidence" value="ECO:0007669"/>
    <property type="project" value="UniProtKB-KW"/>
</dbReference>
<dbReference type="PANTHER" id="PTHR45947">
    <property type="entry name" value="SULFOQUINOVOSYL TRANSFERASE SQD2"/>
    <property type="match status" value="1"/>
</dbReference>
<keyword evidence="2" id="KW-0808">Transferase</keyword>
<feature type="region of interest" description="Disordered" evidence="1">
    <location>
        <begin position="379"/>
        <end position="408"/>
    </location>
</feature>
<dbReference type="EC" id="2.4.-.-" evidence="2"/>
<sequence>MRVARVVESAAEDREVVVVVVPVAGEPLGNATIPGVQRVVRIEPGAGANPRPALIRMLAQPEWRDRLQVSGILPRAARAAPPMLADDIFSALGRPTGWAVHVARAGLAPLGVALAELLDAPFATLDLDDDDESLLRRLGEHAEAHAHRRLLSAFAGCFSGIWLAAPQEAAAVAARHGVPTAVLPNAIRIPASPQHVPSSPPDLLFVGNLSYQPNVDAATALVEQVQPRVRERTGLPITVSVVGHHGGDPRILSLSRHPGVMVRGFVNDLTELYARASVVVAPLTDAAGTRIKLLEAFAHTVPVVATPAAAAGLAVQDGTHLSVGRTFAELASHVATLLADPQAGARMAGEARRYVEENHSPPVVAAQVHSLLRMAAETAERAHPDGPARTTGRIPVSQAAITETESAG</sequence>
<evidence type="ECO:0000313" key="2">
    <source>
        <dbReference type="EMBL" id="MCH6170842.1"/>
    </source>
</evidence>
<dbReference type="EMBL" id="JAKXMK010000037">
    <property type="protein sequence ID" value="MCH6170842.1"/>
    <property type="molecule type" value="Genomic_DNA"/>
</dbReference>
<accession>A0ABS9TQN3</accession>
<dbReference type="Gene3D" id="3.40.50.2000">
    <property type="entry name" value="Glycogen Phosphorylase B"/>
    <property type="match status" value="1"/>
</dbReference>
<proteinExistence type="predicted"/>
<dbReference type="RefSeq" id="WP_241041650.1">
    <property type="nucleotide sequence ID" value="NZ_BAAAJF010000017.1"/>
</dbReference>
<protein>
    <submittedName>
        <fullName evidence="2">Glycosyltransferase</fullName>
        <ecNumber evidence="2">2.4.-.-</ecNumber>
    </submittedName>
</protein>
<dbReference type="Pfam" id="PF13692">
    <property type="entry name" value="Glyco_trans_1_4"/>
    <property type="match status" value="1"/>
</dbReference>
<dbReference type="PANTHER" id="PTHR45947:SF3">
    <property type="entry name" value="SULFOQUINOVOSYL TRANSFERASE SQD2"/>
    <property type="match status" value="1"/>
</dbReference>
<dbReference type="SUPFAM" id="SSF53756">
    <property type="entry name" value="UDP-Glycosyltransferase/glycogen phosphorylase"/>
    <property type="match status" value="1"/>
</dbReference>
<keyword evidence="3" id="KW-1185">Reference proteome</keyword>
<feature type="compositionally biased region" description="Polar residues" evidence="1">
    <location>
        <begin position="399"/>
        <end position="408"/>
    </location>
</feature>
<name>A0ABS9TQN3_9PSEU</name>
<dbReference type="InterPro" id="IPR050194">
    <property type="entry name" value="Glycosyltransferase_grp1"/>
</dbReference>
<gene>
    <name evidence="2" type="ORF">MMF94_34505</name>
</gene>
<evidence type="ECO:0000256" key="1">
    <source>
        <dbReference type="SAM" id="MobiDB-lite"/>
    </source>
</evidence>
<keyword evidence="2" id="KW-0328">Glycosyltransferase</keyword>
<evidence type="ECO:0000313" key="3">
    <source>
        <dbReference type="Proteomes" id="UP001299970"/>
    </source>
</evidence>
<reference evidence="2 3" key="1">
    <citation type="submission" date="2022-03" db="EMBL/GenBank/DDBJ databases">
        <title>Pseudonocardia alaer sp. nov., a novel actinomycete isolated from reed forest soil.</title>
        <authorList>
            <person name="Wang L."/>
        </authorList>
    </citation>
    <scope>NUCLEOTIDE SEQUENCE [LARGE SCALE GENOMIC DNA]</scope>
    <source>
        <strain evidence="2 3">Y-16303</strain>
    </source>
</reference>
<comment type="caution">
    <text evidence="2">The sequence shown here is derived from an EMBL/GenBank/DDBJ whole genome shotgun (WGS) entry which is preliminary data.</text>
</comment>